<dbReference type="Gene3D" id="3.40.50.1110">
    <property type="entry name" value="SGNH hydrolase"/>
    <property type="match status" value="1"/>
</dbReference>
<evidence type="ECO:0000313" key="3">
    <source>
        <dbReference type="EMBL" id="PQJ28887.1"/>
    </source>
</evidence>
<dbReference type="OrthoDB" id="181615at2"/>
<dbReference type="InterPro" id="IPR052940">
    <property type="entry name" value="Carb_Esterase_6"/>
</dbReference>
<dbReference type="InterPro" id="IPR005181">
    <property type="entry name" value="SASA"/>
</dbReference>
<dbReference type="Gene3D" id="2.60.40.10">
    <property type="entry name" value="Immunoglobulins"/>
    <property type="match status" value="2"/>
</dbReference>
<dbReference type="PANTHER" id="PTHR31988:SF19">
    <property type="entry name" value="9-O-ACETYL-N-ACETYLNEURAMINIC ACID DEACETYLASE-RELATED"/>
    <property type="match status" value="1"/>
</dbReference>
<dbReference type="Proteomes" id="UP000239907">
    <property type="component" value="Unassembled WGS sequence"/>
</dbReference>
<dbReference type="SUPFAM" id="SSF52266">
    <property type="entry name" value="SGNH hydrolase"/>
    <property type="match status" value="1"/>
</dbReference>
<dbReference type="EMBL" id="MQWA01000001">
    <property type="protein sequence ID" value="PQJ28887.1"/>
    <property type="molecule type" value="Genomic_DNA"/>
</dbReference>
<comment type="caution">
    <text evidence="3">The sequence shown here is derived from an EMBL/GenBank/DDBJ whole genome shotgun (WGS) entry which is preliminary data.</text>
</comment>
<accession>A0A2S7U2V7</accession>
<dbReference type="GO" id="GO:0016788">
    <property type="term" value="F:hydrolase activity, acting on ester bonds"/>
    <property type="evidence" value="ECO:0007669"/>
    <property type="project" value="UniProtKB-ARBA"/>
</dbReference>
<feature type="domain" description="Sialate O-acetylesterase" evidence="2">
    <location>
        <begin position="429"/>
        <end position="720"/>
    </location>
</feature>
<dbReference type="AlphaFoldDB" id="A0A2S7U2V7"/>
<dbReference type="PANTHER" id="PTHR31988">
    <property type="entry name" value="ESTERASE, PUTATIVE (DUF303)-RELATED"/>
    <property type="match status" value="1"/>
</dbReference>
<evidence type="ECO:0000256" key="1">
    <source>
        <dbReference type="ARBA" id="ARBA00022801"/>
    </source>
</evidence>
<organism evidence="3 4">
    <name type="scientific">Rubritalea profundi</name>
    <dbReference type="NCBI Taxonomy" id="1658618"/>
    <lineage>
        <taxon>Bacteria</taxon>
        <taxon>Pseudomonadati</taxon>
        <taxon>Verrucomicrobiota</taxon>
        <taxon>Verrucomicrobiia</taxon>
        <taxon>Verrucomicrobiales</taxon>
        <taxon>Rubritaleaceae</taxon>
        <taxon>Rubritalea</taxon>
    </lineage>
</organism>
<dbReference type="InterPro" id="IPR036514">
    <property type="entry name" value="SGNH_hydro_sf"/>
</dbReference>
<dbReference type="RefSeq" id="WP_105043375.1">
    <property type="nucleotide sequence ID" value="NZ_MQWA01000001.1"/>
</dbReference>
<gene>
    <name evidence="3" type="ORF">BSZ32_10545</name>
</gene>
<name>A0A2S7U2V7_9BACT</name>
<keyword evidence="1" id="KW-0378">Hydrolase</keyword>
<evidence type="ECO:0000259" key="2">
    <source>
        <dbReference type="Pfam" id="PF03629"/>
    </source>
</evidence>
<dbReference type="InterPro" id="IPR013783">
    <property type="entry name" value="Ig-like_fold"/>
</dbReference>
<proteinExistence type="predicted"/>
<keyword evidence="4" id="KW-1185">Reference proteome</keyword>
<reference evidence="3 4" key="1">
    <citation type="submission" date="2016-12" db="EMBL/GenBank/DDBJ databases">
        <title>Study of bacterial adaptation to deep sea.</title>
        <authorList>
            <person name="Song J."/>
            <person name="Yoshizawa S."/>
            <person name="Kogure K."/>
        </authorList>
    </citation>
    <scope>NUCLEOTIDE SEQUENCE [LARGE SCALE GENOMIC DNA]</scope>
    <source>
        <strain evidence="3 4">SAORIC-165</strain>
    </source>
</reference>
<sequence length="788" mass="85259">MIKKQILPLIFQSAMILAILTGSLQAEIFSINFWADSGWTGNGLDVNDMQVNAGESTGYGAFDTDGWENHEVPWGGSGSSVGITGVDGGTATFQLVNARNGGPYNRGNVGNNTVAGQMMDGHANGTEDPFDESAFCKISVTSIPIGTYDVILYLGTQSWPIPDSGGKIILNNGPEQNFILPARGFTSFSQITNATTPGNFVFYKGLSGDLDITIYGNGFNHIGPCGIQIATTGLSALLGLPTQVTNPVPAQGLIGLDTEPTLSWTAGQFATSHDVYFGTDATPDASEFIDNRAGITYTPGTLAPGTYYWRIDERNDDGVTTGIVWQFEVGPPDVAFRPMPYDSIQAASIDANLRWANSPLTTSNDVYFGTDATPDAGEFQGNVTGGTYDPGKLVADTTYYWRVDSINAEGTRTGDVWSFKTAKDSGTTVKVYILAGQSNMEGQGEMSPVGTPGTLEYIVANEPGTYGHYKSGGSWVVRNDVWIWYERGFAPSSTFLSGDLSVGYGERRDNSNMGIELEFGHAMGDFHSEQVLIIKAAWGGQDLMVDFRPPSSGWAISKPLLQGQDGYRYQRMMSQVLDVLANTASYFPSYAGQGIEIAGFGWHQGWNDLISANSSTYYEENMENFINDIRASVGIPGMPFVIASSGMAANGNPEGHIEVEQAQLAMGDSGAYPQFDGNVAAIDTRRFLQSTAKSPTNEGVHWHRNAKTYCLIGDAMAREMQSLLVPPPRPTTRTWIDTQGRVIQARFIRIEGEILFVDFKDKETQIPLSRLSPESKVLALKRQAESNP</sequence>
<dbReference type="Pfam" id="PF03629">
    <property type="entry name" value="SASA"/>
    <property type="match status" value="1"/>
</dbReference>
<evidence type="ECO:0000313" key="4">
    <source>
        <dbReference type="Proteomes" id="UP000239907"/>
    </source>
</evidence>
<protein>
    <recommendedName>
        <fullName evidence="2">Sialate O-acetylesterase domain-containing protein</fullName>
    </recommendedName>
</protein>